<gene>
    <name evidence="2" type="ORF">GFB49_16285</name>
</gene>
<proteinExistence type="predicted"/>
<dbReference type="EMBL" id="WIBF01000011">
    <property type="protein sequence ID" value="MQQ10026.1"/>
    <property type="molecule type" value="Genomic_DNA"/>
</dbReference>
<evidence type="ECO:0000313" key="3">
    <source>
        <dbReference type="Proteomes" id="UP000444174"/>
    </source>
</evidence>
<dbReference type="Proteomes" id="UP000444174">
    <property type="component" value="Unassembled WGS sequence"/>
</dbReference>
<dbReference type="RefSeq" id="WP_153216994.1">
    <property type="nucleotide sequence ID" value="NZ_WIBF01000011.1"/>
</dbReference>
<name>A0A843YFZ0_9RHOB</name>
<comment type="caution">
    <text evidence="2">The sequence shown here is derived from an EMBL/GenBank/DDBJ whole genome shotgun (WGS) entry which is preliminary data.</text>
</comment>
<evidence type="ECO:0000259" key="1">
    <source>
        <dbReference type="Pfam" id="PF01052"/>
    </source>
</evidence>
<keyword evidence="2" id="KW-0966">Cell projection</keyword>
<keyword evidence="2" id="KW-0969">Cilium</keyword>
<feature type="domain" description="Flagellar motor switch protein FliN-like C-terminal" evidence="1">
    <location>
        <begin position="224"/>
        <end position="289"/>
    </location>
</feature>
<dbReference type="Pfam" id="PF01052">
    <property type="entry name" value="FliMN_C"/>
    <property type="match status" value="1"/>
</dbReference>
<dbReference type="InterPro" id="IPR036429">
    <property type="entry name" value="SpoA-like_sf"/>
</dbReference>
<organism evidence="2 3">
    <name type="scientific">Tritonibacter litoralis</name>
    <dbReference type="NCBI Taxonomy" id="2662264"/>
    <lineage>
        <taxon>Bacteria</taxon>
        <taxon>Pseudomonadati</taxon>
        <taxon>Pseudomonadota</taxon>
        <taxon>Alphaproteobacteria</taxon>
        <taxon>Rhodobacterales</taxon>
        <taxon>Paracoccaceae</taxon>
        <taxon>Tritonibacter</taxon>
    </lineage>
</organism>
<protein>
    <submittedName>
        <fullName evidence="2">Flagellar motor switch protein FliM</fullName>
    </submittedName>
</protein>
<sequence length="423" mass="43374">MAESIKADSSGDMINVLAKKLAATKEGTKTLGSSLTLKALRRSLARAAADLCELPLGVIAARQANATPEDLTSHLSDRDLLIVLDGPHGRIGAASLDAALVTALIQQQTMGQVLGLGSDGRNYTPTDAAMMAEFLERTFEKVTSLLEGEGDSKTFAGYKFGAQIDAVRNLILGLEGEDYRVIRVTVDLAGGMMQGELVLVLPEPKIVDDSDEPTVGRSLGANMNSLRAELSAVLCKVNVPLKEFSTLSIGDMIPLDHAFLYETDLQTIDGRSIAQGRLGQMNGARAVRMSVGPSKAPPETQQSGEFGSVVGPAPSALSQPTLDLEVAADGLQDMGDLGGFGGGDLGGDLGGGLGGDLGGDLGGGLDDLGGVDELAPLGDFGGDLGGDLGADLGALPDIDSDLDFNPDEAAAEISELAGLGGDN</sequence>
<dbReference type="SUPFAM" id="SSF101801">
    <property type="entry name" value="Surface presentation of antigens (SPOA)"/>
    <property type="match status" value="1"/>
</dbReference>
<keyword evidence="2" id="KW-0282">Flagellum</keyword>
<reference evidence="2 3" key="1">
    <citation type="submission" date="2019-10" db="EMBL/GenBank/DDBJ databases">
        <title>Epibacterium sp. nov., isolated from seawater.</title>
        <authorList>
            <person name="Zhang X."/>
            <person name="Li N."/>
        </authorList>
    </citation>
    <scope>NUCLEOTIDE SEQUENCE [LARGE SCALE GENOMIC DNA]</scope>
    <source>
        <strain evidence="2 3">SM1979</strain>
    </source>
</reference>
<accession>A0A843YFZ0</accession>
<evidence type="ECO:0000313" key="2">
    <source>
        <dbReference type="EMBL" id="MQQ10026.1"/>
    </source>
</evidence>
<dbReference type="AlphaFoldDB" id="A0A843YFZ0"/>
<dbReference type="InterPro" id="IPR001543">
    <property type="entry name" value="FliN-like_C"/>
</dbReference>
<dbReference type="Gene3D" id="2.30.330.10">
    <property type="entry name" value="SpoA-like"/>
    <property type="match status" value="1"/>
</dbReference>
<keyword evidence="3" id="KW-1185">Reference proteome</keyword>